<evidence type="ECO:0000313" key="1">
    <source>
        <dbReference type="EMBL" id="GAG41357.1"/>
    </source>
</evidence>
<protein>
    <submittedName>
        <fullName evidence="1">Uncharacterized protein</fullName>
    </submittedName>
</protein>
<feature type="non-terminal residue" evidence="1">
    <location>
        <position position="1"/>
    </location>
</feature>
<proteinExistence type="predicted"/>
<dbReference type="EMBL" id="BARS01041044">
    <property type="protein sequence ID" value="GAG41357.1"/>
    <property type="molecule type" value="Genomic_DNA"/>
</dbReference>
<gene>
    <name evidence="1" type="ORF">S01H1_62490</name>
</gene>
<sequence length="49" mass="6033">HEPIVPFFGIERIFIFRNREECSELIYKESYEKVDFKMVKAHLTGFFYK</sequence>
<name>X0Y1X7_9ZZZZ</name>
<reference evidence="1" key="1">
    <citation type="journal article" date="2014" name="Front. Microbiol.">
        <title>High frequency of phylogenetically diverse reductive dehalogenase-homologous genes in deep subseafloor sedimentary metagenomes.</title>
        <authorList>
            <person name="Kawai M."/>
            <person name="Futagami T."/>
            <person name="Toyoda A."/>
            <person name="Takaki Y."/>
            <person name="Nishi S."/>
            <person name="Hori S."/>
            <person name="Arai W."/>
            <person name="Tsubouchi T."/>
            <person name="Morono Y."/>
            <person name="Uchiyama I."/>
            <person name="Ito T."/>
            <person name="Fujiyama A."/>
            <person name="Inagaki F."/>
            <person name="Takami H."/>
        </authorList>
    </citation>
    <scope>NUCLEOTIDE SEQUENCE</scope>
    <source>
        <strain evidence="1">Expedition CK06-06</strain>
    </source>
</reference>
<accession>X0Y1X7</accession>
<comment type="caution">
    <text evidence="1">The sequence shown here is derived from an EMBL/GenBank/DDBJ whole genome shotgun (WGS) entry which is preliminary data.</text>
</comment>
<organism evidence="1">
    <name type="scientific">marine sediment metagenome</name>
    <dbReference type="NCBI Taxonomy" id="412755"/>
    <lineage>
        <taxon>unclassified sequences</taxon>
        <taxon>metagenomes</taxon>
        <taxon>ecological metagenomes</taxon>
    </lineage>
</organism>
<dbReference type="AlphaFoldDB" id="X0Y1X7"/>